<protein>
    <submittedName>
        <fullName evidence="1">Uncharacterized protein DUF3891</fullName>
    </submittedName>
</protein>
<dbReference type="AlphaFoldDB" id="A0A327SEL8"/>
<name>A0A327SEL8_9SPHI</name>
<dbReference type="Proteomes" id="UP000249754">
    <property type="component" value="Unassembled WGS sequence"/>
</dbReference>
<dbReference type="Pfam" id="PF13030">
    <property type="entry name" value="DUF3891"/>
    <property type="match status" value="1"/>
</dbReference>
<evidence type="ECO:0000313" key="1">
    <source>
        <dbReference type="EMBL" id="RAJ26374.1"/>
    </source>
</evidence>
<evidence type="ECO:0000313" key="2">
    <source>
        <dbReference type="Proteomes" id="UP000249754"/>
    </source>
</evidence>
<comment type="caution">
    <text evidence="1">The sequence shown here is derived from an EMBL/GenBank/DDBJ whole genome shotgun (WGS) entry which is preliminary data.</text>
</comment>
<sequence length="238" mass="27403">MIVNYIESGWEIITQRSHGLLAAQICAYWRKSDQGRFWVDTLVATAEHDDIYNEFENQDLLNKQGGPVNFKMTGFKKEYGTRLMQMAETKSAWVALMISRHIQFVHGEDPKALAFIAELKKREKVWMKALSVSADEVDSAYELLEFCDAFSLLICQLAIQPQQRKMDISTGPDGIMYTVFAKSDQVLVVDPWPFELDEFKISYESRTVSQLHFKNVGEFRKKTFDMPPVLKELIVSKA</sequence>
<organism evidence="1 2">
    <name type="scientific">Pedobacter cryoconitis</name>
    <dbReference type="NCBI Taxonomy" id="188932"/>
    <lineage>
        <taxon>Bacteria</taxon>
        <taxon>Pseudomonadati</taxon>
        <taxon>Bacteroidota</taxon>
        <taxon>Sphingobacteriia</taxon>
        <taxon>Sphingobacteriales</taxon>
        <taxon>Sphingobacteriaceae</taxon>
        <taxon>Pedobacter</taxon>
    </lineage>
</organism>
<dbReference type="EMBL" id="QLLR01000023">
    <property type="protein sequence ID" value="RAJ26374.1"/>
    <property type="molecule type" value="Genomic_DNA"/>
</dbReference>
<dbReference type="STRING" id="188932.AY601_1134"/>
<gene>
    <name evidence="1" type="ORF">LY11_03818</name>
</gene>
<proteinExistence type="predicted"/>
<dbReference type="RefSeq" id="WP_111635211.1">
    <property type="nucleotide sequence ID" value="NZ_QLLR01000023.1"/>
</dbReference>
<reference evidence="1 2" key="1">
    <citation type="submission" date="2018-06" db="EMBL/GenBank/DDBJ databases">
        <title>Genomic Encyclopedia of Archaeal and Bacterial Type Strains, Phase II (KMG-II): from individual species to whole genera.</title>
        <authorList>
            <person name="Goeker M."/>
        </authorList>
    </citation>
    <scope>NUCLEOTIDE SEQUENCE [LARGE SCALE GENOMIC DNA]</scope>
    <source>
        <strain evidence="1 2">DSM 14825</strain>
    </source>
</reference>
<dbReference type="InterPro" id="IPR024992">
    <property type="entry name" value="DUF3891"/>
</dbReference>
<dbReference type="OrthoDB" id="872894at2"/>
<accession>A0A327SEL8</accession>